<feature type="transmembrane region" description="Helical" evidence="7">
    <location>
        <begin position="341"/>
        <end position="359"/>
    </location>
</feature>
<dbReference type="GO" id="GO:0005886">
    <property type="term" value="C:plasma membrane"/>
    <property type="evidence" value="ECO:0007669"/>
    <property type="project" value="UniProtKB-SubCell"/>
</dbReference>
<keyword evidence="11" id="KW-1185">Reference proteome</keyword>
<evidence type="ECO:0000256" key="7">
    <source>
        <dbReference type="SAM" id="Phobius"/>
    </source>
</evidence>
<organism evidence="10 11">
    <name type="scientific">Kerstersia gyiorum</name>
    <dbReference type="NCBI Taxonomy" id="206506"/>
    <lineage>
        <taxon>Bacteria</taxon>
        <taxon>Pseudomonadati</taxon>
        <taxon>Pseudomonadota</taxon>
        <taxon>Betaproteobacteria</taxon>
        <taxon>Burkholderiales</taxon>
        <taxon>Alcaligenaceae</taxon>
        <taxon>Kerstersia</taxon>
    </lineage>
</organism>
<feature type="transmembrane region" description="Helical" evidence="7">
    <location>
        <begin position="151"/>
        <end position="172"/>
    </location>
</feature>
<evidence type="ECO:0000256" key="3">
    <source>
        <dbReference type="ARBA" id="ARBA00022692"/>
    </source>
</evidence>
<dbReference type="RefSeq" id="WP_068371817.1">
    <property type="nucleotide sequence ID" value="NZ_LBNE01000007.1"/>
</dbReference>
<dbReference type="InterPro" id="IPR049453">
    <property type="entry name" value="Memb_transporter_dom"/>
</dbReference>
<protein>
    <submittedName>
        <fullName evidence="10">Uncharacterized protein</fullName>
    </submittedName>
</protein>
<dbReference type="AlphaFoldDB" id="A0A171KR99"/>
<name>A0A171KR99_9BURK</name>
<evidence type="ECO:0000256" key="2">
    <source>
        <dbReference type="ARBA" id="ARBA00022475"/>
    </source>
</evidence>
<dbReference type="PANTHER" id="PTHR30509:SF9">
    <property type="entry name" value="MULTIDRUG RESISTANCE PROTEIN MDTO"/>
    <property type="match status" value="1"/>
</dbReference>
<comment type="subcellular location">
    <subcellularLocation>
        <location evidence="1">Cell membrane</location>
        <topology evidence="1">Multi-pass membrane protein</topology>
    </subcellularLocation>
</comment>
<evidence type="ECO:0000256" key="5">
    <source>
        <dbReference type="ARBA" id="ARBA00023136"/>
    </source>
</evidence>
<evidence type="ECO:0000256" key="4">
    <source>
        <dbReference type="ARBA" id="ARBA00022989"/>
    </source>
</evidence>
<dbReference type="PATRIC" id="fig|206506.3.peg.2390"/>
<feature type="transmembrane region" description="Helical" evidence="7">
    <location>
        <begin position="37"/>
        <end position="58"/>
    </location>
</feature>
<feature type="transmembrane region" description="Helical" evidence="7">
    <location>
        <begin position="79"/>
        <end position="96"/>
    </location>
</feature>
<reference evidence="10 11" key="1">
    <citation type="submission" date="2015-04" db="EMBL/GenBank/DDBJ databases">
        <title>Genome sequence of Kerstersia gyiorum CG1.</title>
        <authorList>
            <person name="Greninger A.L."/>
            <person name="Kozyreva V."/>
            <person name="Chaturvedi V."/>
        </authorList>
    </citation>
    <scope>NUCLEOTIDE SEQUENCE [LARGE SCALE GENOMIC DNA]</scope>
    <source>
        <strain evidence="10 11">CG1</strain>
    </source>
</reference>
<feature type="domain" description="Integral membrane bound transporter" evidence="9">
    <location>
        <begin position="355"/>
        <end position="480"/>
    </location>
</feature>
<keyword evidence="4 7" id="KW-1133">Transmembrane helix</keyword>
<dbReference type="Pfam" id="PF13515">
    <property type="entry name" value="FUSC_2"/>
    <property type="match status" value="1"/>
</dbReference>
<evidence type="ECO:0000259" key="8">
    <source>
        <dbReference type="Pfam" id="PF12805"/>
    </source>
</evidence>
<keyword evidence="2" id="KW-1003">Cell membrane</keyword>
<gene>
    <name evidence="10" type="ORF">AAV32_11210</name>
</gene>
<dbReference type="InterPro" id="IPR032692">
    <property type="entry name" value="YccS_N"/>
</dbReference>
<keyword evidence="5 7" id="KW-0472">Membrane</keyword>
<evidence type="ECO:0000256" key="6">
    <source>
        <dbReference type="ARBA" id="ARBA00043993"/>
    </source>
</evidence>
<evidence type="ECO:0000313" key="11">
    <source>
        <dbReference type="Proteomes" id="UP000078084"/>
    </source>
</evidence>
<feature type="transmembrane region" description="Helical" evidence="7">
    <location>
        <begin position="462"/>
        <end position="485"/>
    </location>
</feature>
<dbReference type="Proteomes" id="UP000078084">
    <property type="component" value="Unassembled WGS sequence"/>
</dbReference>
<dbReference type="Pfam" id="PF12805">
    <property type="entry name" value="FUSC-like"/>
    <property type="match status" value="1"/>
</dbReference>
<feature type="transmembrane region" description="Helical" evidence="7">
    <location>
        <begin position="127"/>
        <end position="145"/>
    </location>
</feature>
<evidence type="ECO:0000313" key="10">
    <source>
        <dbReference type="EMBL" id="KKO71416.1"/>
    </source>
</evidence>
<sequence>MSVETEPTVPGHWLESLTQHQPAPWRWGRSVRSTLGIGLPMLIGLLSNDLLAGMWVALGALMHTTSERDGTYDSSFRHLAIATPVAMLGCLAGYLGLLPWPVTVAVMAVLAFLAGILSSFGAALSVGCLQALLLAGIAIGIPASASPWQPALLYLVGTLLYAALLGLEASFFHQRPGRNMLAGLFNAMASLAINRAERRPVDEPLRLVRERFSAAHAALLQQRRRLAGRSLELERSNAILQRSDAILAILLARDDLETLRSAAQRLHQISGALGSSTRFPAAALGTPDSDLDRHLRALTALLDAQAIFDLPLQAATAPALPPSASRLSVNPCDRLAPSRDVMLAALVLALCTGLAYATRWVANDAHWFWIPVTVSLLLRPDYASIMARSVLRSLGALAGVALGTAILLFLPQGGAIVLVIAVLASLLPWGMQHIYALQVIPLAAILLLLGDIVMPGDHSAAFALQCLLGTVAGAIIVIAVGALVWSRHKQAAISARFIMVRQALAEYLQASLPDPATACSPARNGSIRQQRRNAYRELSGLRAQLQRQQYDPPPTGHQAAAWYPLLDGAERLCDDITIYSLQAAQAPDDSTSQVLLQQAGQLAGKDGGTAIVLSWPGTRPSTPEARLIERMDNELSYLRTLSAGR</sequence>
<evidence type="ECO:0000256" key="1">
    <source>
        <dbReference type="ARBA" id="ARBA00004651"/>
    </source>
</evidence>
<feature type="transmembrane region" description="Helical" evidence="7">
    <location>
        <begin position="433"/>
        <end position="450"/>
    </location>
</feature>
<feature type="domain" description="Integral membrane protein YccS N-terminal" evidence="8">
    <location>
        <begin position="100"/>
        <end position="269"/>
    </location>
</feature>
<feature type="transmembrane region" description="Helical" evidence="7">
    <location>
        <begin position="394"/>
        <end position="427"/>
    </location>
</feature>
<accession>A0A171KR99</accession>
<evidence type="ECO:0000259" key="9">
    <source>
        <dbReference type="Pfam" id="PF13515"/>
    </source>
</evidence>
<comment type="similarity">
    <text evidence="6">Belongs to the YccS/YhfK family.</text>
</comment>
<dbReference type="EMBL" id="LBNE01000007">
    <property type="protein sequence ID" value="KKO71416.1"/>
    <property type="molecule type" value="Genomic_DNA"/>
</dbReference>
<proteinExistence type="inferred from homology"/>
<comment type="caution">
    <text evidence="10">The sequence shown here is derived from an EMBL/GenBank/DDBJ whole genome shotgun (WGS) entry which is preliminary data.</text>
</comment>
<dbReference type="PANTHER" id="PTHR30509">
    <property type="entry name" value="P-HYDROXYBENZOIC ACID EFFLUX PUMP SUBUNIT-RELATED"/>
    <property type="match status" value="1"/>
</dbReference>
<keyword evidence="3 7" id="KW-0812">Transmembrane</keyword>